<dbReference type="Proteomes" id="UP001209755">
    <property type="component" value="Unassembled WGS sequence"/>
</dbReference>
<protein>
    <submittedName>
        <fullName evidence="1">Uncharacterized protein</fullName>
    </submittedName>
</protein>
<proteinExistence type="predicted"/>
<organism evidence="1 2">
    <name type="scientific">Rhodobium gokarnense</name>
    <dbReference type="NCBI Taxonomy" id="364296"/>
    <lineage>
        <taxon>Bacteria</taxon>
        <taxon>Pseudomonadati</taxon>
        <taxon>Pseudomonadota</taxon>
        <taxon>Alphaproteobacteria</taxon>
        <taxon>Hyphomicrobiales</taxon>
        <taxon>Rhodobiaceae</taxon>
        <taxon>Rhodobium</taxon>
    </lineage>
</organism>
<gene>
    <name evidence="1" type="ORF">M2319_003299</name>
</gene>
<evidence type="ECO:0000313" key="2">
    <source>
        <dbReference type="Proteomes" id="UP001209755"/>
    </source>
</evidence>
<reference evidence="2" key="1">
    <citation type="submission" date="2023-07" db="EMBL/GenBank/DDBJ databases">
        <title>Genome sequencing of Purple Non-Sulfur Bacteria from various extreme environments.</title>
        <authorList>
            <person name="Mayer M."/>
        </authorList>
    </citation>
    <scope>NUCLEOTIDE SEQUENCE [LARGE SCALE GENOMIC DNA]</scope>
    <source>
        <strain evidence="2">DSM 17935</strain>
    </source>
</reference>
<accession>A0ABT3HEY4</accession>
<sequence>MSRNDAYPTCAERLEEHYRSRMADLCRLWRNECDGMEDDEETLADYGLCFDYVAPNTFEDQPEGYFRYQLSWGGPSDEFRFYVNPDFTVHRIEYWFLDWFDGTSRHPDPEDGRLLTDLWEWFRECGAVEAAFRERS</sequence>
<name>A0ABT3HEY4_9HYPH</name>
<dbReference type="EMBL" id="JAOQNS010000010">
    <property type="protein sequence ID" value="MCW2308948.1"/>
    <property type="molecule type" value="Genomic_DNA"/>
</dbReference>
<keyword evidence="2" id="KW-1185">Reference proteome</keyword>
<dbReference type="RefSeq" id="WP_264602545.1">
    <property type="nucleotide sequence ID" value="NZ_JAOQNS010000010.1"/>
</dbReference>
<evidence type="ECO:0000313" key="1">
    <source>
        <dbReference type="EMBL" id="MCW2308948.1"/>
    </source>
</evidence>
<comment type="caution">
    <text evidence="1">The sequence shown here is derived from an EMBL/GenBank/DDBJ whole genome shotgun (WGS) entry which is preliminary data.</text>
</comment>